<dbReference type="EMBL" id="ML220166">
    <property type="protein sequence ID" value="TGZ76779.1"/>
    <property type="molecule type" value="Genomic_DNA"/>
</dbReference>
<keyword evidence="2" id="KW-1185">Reference proteome</keyword>
<proteinExistence type="predicted"/>
<evidence type="ECO:0000313" key="1">
    <source>
        <dbReference type="EMBL" id="TGZ76779.1"/>
    </source>
</evidence>
<gene>
    <name evidence="1" type="ORF">EX30DRAFT_375184</name>
</gene>
<name>A0A4S2MNH7_9PEZI</name>
<accession>A0A4S2MNH7</accession>
<organism evidence="1 2">
    <name type="scientific">Ascodesmis nigricans</name>
    <dbReference type="NCBI Taxonomy" id="341454"/>
    <lineage>
        <taxon>Eukaryota</taxon>
        <taxon>Fungi</taxon>
        <taxon>Dikarya</taxon>
        <taxon>Ascomycota</taxon>
        <taxon>Pezizomycotina</taxon>
        <taxon>Pezizomycetes</taxon>
        <taxon>Pezizales</taxon>
        <taxon>Ascodesmidaceae</taxon>
        <taxon>Ascodesmis</taxon>
    </lineage>
</organism>
<evidence type="ECO:0000313" key="2">
    <source>
        <dbReference type="Proteomes" id="UP000298138"/>
    </source>
</evidence>
<dbReference type="Proteomes" id="UP000298138">
    <property type="component" value="Unassembled WGS sequence"/>
</dbReference>
<sequence>MIYQANRSAFLALLRHQQLLSLPLFAKQSNGQIHLPRTLITTLLSHGGPGENEIDQSDESLRSLLVRLAAILDVTTAQRISRNLQSTAVPGNIDNIFFPLAGLLGERTATITDRIRRQIRGFLAENGYTVAIEAIPNEITVYRVLRAADDGNMVYSEQ</sequence>
<dbReference type="AlphaFoldDB" id="A0A4S2MNH7"/>
<dbReference type="InParanoid" id="A0A4S2MNH7"/>
<reference evidence="1 2" key="1">
    <citation type="submission" date="2019-04" db="EMBL/GenBank/DDBJ databases">
        <title>Comparative genomics and transcriptomics to analyze fruiting body development in filamentous ascomycetes.</title>
        <authorList>
            <consortium name="DOE Joint Genome Institute"/>
            <person name="Lutkenhaus R."/>
            <person name="Traeger S."/>
            <person name="Breuer J."/>
            <person name="Kuo A."/>
            <person name="Lipzen A."/>
            <person name="Pangilinan J."/>
            <person name="Dilworth D."/>
            <person name="Sandor L."/>
            <person name="Poggeler S."/>
            <person name="Barry K."/>
            <person name="Grigoriev I.V."/>
            <person name="Nowrousian M."/>
        </authorList>
    </citation>
    <scope>NUCLEOTIDE SEQUENCE [LARGE SCALE GENOMIC DNA]</scope>
    <source>
        <strain evidence="1 2">CBS 389.68</strain>
    </source>
</reference>
<protein>
    <submittedName>
        <fullName evidence="1">Uncharacterized protein</fullName>
    </submittedName>
</protein>